<reference evidence="2 3" key="1">
    <citation type="journal article" date="2013" name="Nat. Genet.">
        <title>The genome of the hydatid tapeworm Echinococcus granulosus.</title>
        <authorList>
            <person name="Zheng H."/>
            <person name="Zhang W."/>
            <person name="Zhang L."/>
            <person name="Zhang Z."/>
            <person name="Li J."/>
            <person name="Lu G."/>
            <person name="Zhu Y."/>
            <person name="Wang Y."/>
            <person name="Huang Y."/>
            <person name="Liu J."/>
            <person name="Kang H."/>
            <person name="Chen J."/>
            <person name="Wang L."/>
            <person name="Chen A."/>
            <person name="Yu S."/>
            <person name="Gao Z."/>
            <person name="Jin L."/>
            <person name="Gu W."/>
            <person name="Wang Z."/>
            <person name="Zhao L."/>
            <person name="Shi B."/>
            <person name="Wen H."/>
            <person name="Lin R."/>
            <person name="Jones M.K."/>
            <person name="Brejova B."/>
            <person name="Vinar T."/>
            <person name="Zhao G."/>
            <person name="McManus D.P."/>
            <person name="Chen Z."/>
            <person name="Zhou Y."/>
            <person name="Wang S."/>
        </authorList>
    </citation>
    <scope>NUCLEOTIDE SEQUENCE [LARGE SCALE GENOMIC DNA]</scope>
</reference>
<organism evidence="2 3">
    <name type="scientific">Echinococcus granulosus</name>
    <name type="common">Hydatid tapeworm</name>
    <dbReference type="NCBI Taxonomy" id="6210"/>
    <lineage>
        <taxon>Eukaryota</taxon>
        <taxon>Metazoa</taxon>
        <taxon>Spiralia</taxon>
        <taxon>Lophotrochozoa</taxon>
        <taxon>Platyhelminthes</taxon>
        <taxon>Cestoda</taxon>
        <taxon>Eucestoda</taxon>
        <taxon>Cyclophyllidea</taxon>
        <taxon>Taeniidae</taxon>
        <taxon>Echinococcus</taxon>
        <taxon>Echinococcus granulosus group</taxon>
    </lineage>
</organism>
<dbReference type="OrthoDB" id="6277193at2759"/>
<name>W6V3X4_ECHGR</name>
<dbReference type="RefSeq" id="XP_024351960.1">
    <property type="nucleotide sequence ID" value="XM_024493639.1"/>
</dbReference>
<gene>
    <name evidence="2" type="ORF">EGR_04390</name>
</gene>
<evidence type="ECO:0000313" key="2">
    <source>
        <dbReference type="EMBL" id="EUB60764.1"/>
    </source>
</evidence>
<dbReference type="GeneID" id="36340105"/>
<dbReference type="AlphaFoldDB" id="W6V3X4"/>
<keyword evidence="3" id="KW-1185">Reference proteome</keyword>
<dbReference type="Proteomes" id="UP000019149">
    <property type="component" value="Unassembled WGS sequence"/>
</dbReference>
<dbReference type="CTD" id="36340105"/>
<accession>W6V3X4</accession>
<dbReference type="KEGG" id="egl:EGR_04390"/>
<protein>
    <submittedName>
        <fullName evidence="2">Uncharacterized protein</fullName>
    </submittedName>
</protein>
<dbReference type="EMBL" id="APAU02000027">
    <property type="protein sequence ID" value="EUB60764.1"/>
    <property type="molecule type" value="Genomic_DNA"/>
</dbReference>
<comment type="caution">
    <text evidence="2">The sequence shown here is derived from an EMBL/GenBank/DDBJ whole genome shotgun (WGS) entry which is preliminary data.</text>
</comment>
<feature type="region of interest" description="Disordered" evidence="1">
    <location>
        <begin position="71"/>
        <end position="98"/>
    </location>
</feature>
<evidence type="ECO:0000256" key="1">
    <source>
        <dbReference type="SAM" id="MobiDB-lite"/>
    </source>
</evidence>
<evidence type="ECO:0000313" key="3">
    <source>
        <dbReference type="Proteomes" id="UP000019149"/>
    </source>
</evidence>
<sequence length="98" mass="10686">MHMVDRKYHPTELVRDKFWDSTNVSLPHTADSKKLQSTQMIGSVFNIDIQSTMISPATNPGEAVLPALAEVDEDNTSDVRGESGTLPGDGNEQDQVDG</sequence>
<proteinExistence type="predicted"/>